<dbReference type="KEGG" id="lgi:LOTGIDRAFT_79695"/>
<proteinExistence type="predicted"/>
<dbReference type="RefSeq" id="XP_009062304.1">
    <property type="nucleotide sequence ID" value="XM_009064056.1"/>
</dbReference>
<keyword evidence="3" id="KW-1185">Reference proteome</keyword>
<dbReference type="Proteomes" id="UP000030746">
    <property type="component" value="Unassembled WGS sequence"/>
</dbReference>
<dbReference type="SUPFAM" id="SSF53300">
    <property type="entry name" value="vWA-like"/>
    <property type="match status" value="1"/>
</dbReference>
<dbReference type="OrthoDB" id="10256829at2759"/>
<reference evidence="2 3" key="1">
    <citation type="journal article" date="2013" name="Nature">
        <title>Insights into bilaterian evolution from three spiralian genomes.</title>
        <authorList>
            <person name="Simakov O."/>
            <person name="Marletaz F."/>
            <person name="Cho S.J."/>
            <person name="Edsinger-Gonzales E."/>
            <person name="Havlak P."/>
            <person name="Hellsten U."/>
            <person name="Kuo D.H."/>
            <person name="Larsson T."/>
            <person name="Lv J."/>
            <person name="Arendt D."/>
            <person name="Savage R."/>
            <person name="Osoegawa K."/>
            <person name="de Jong P."/>
            <person name="Grimwood J."/>
            <person name="Chapman J.A."/>
            <person name="Shapiro H."/>
            <person name="Aerts A."/>
            <person name="Otillar R.P."/>
            <person name="Terry A.Y."/>
            <person name="Boore J.L."/>
            <person name="Grigoriev I.V."/>
            <person name="Lindberg D.R."/>
            <person name="Seaver E.C."/>
            <person name="Weisblat D.A."/>
            <person name="Putnam N.H."/>
            <person name="Rokhsar D.S."/>
        </authorList>
    </citation>
    <scope>NUCLEOTIDE SEQUENCE [LARGE SCALE GENOMIC DNA]</scope>
</reference>
<dbReference type="InterPro" id="IPR036465">
    <property type="entry name" value="vWFA_dom_sf"/>
</dbReference>
<gene>
    <name evidence="2" type="ORF">LOTGIDRAFT_79695</name>
</gene>
<dbReference type="EMBL" id="KB202954">
    <property type="protein sequence ID" value="ESO86926.1"/>
    <property type="molecule type" value="Genomic_DNA"/>
</dbReference>
<evidence type="ECO:0000259" key="1">
    <source>
        <dbReference type="PROSITE" id="PS50234"/>
    </source>
</evidence>
<dbReference type="PROSITE" id="PS50234">
    <property type="entry name" value="VWFA"/>
    <property type="match status" value="1"/>
</dbReference>
<feature type="domain" description="VWFA" evidence="1">
    <location>
        <begin position="1"/>
        <end position="85"/>
    </location>
</feature>
<accession>V4A0X8</accession>
<dbReference type="InterPro" id="IPR002035">
    <property type="entry name" value="VWF_A"/>
</dbReference>
<dbReference type="InterPro" id="IPR050525">
    <property type="entry name" value="ECM_Assembly_Org"/>
</dbReference>
<feature type="non-terminal residue" evidence="2">
    <location>
        <position position="85"/>
    </location>
</feature>
<sequence length="85" mass="8705">DIVLVVDGSASIGAANFQKLKRNIADYALSLPVSGNDINLGLVVYSSSVASTGKIPLSSEKAALEAAIMALPYPEAGTRTDIGIN</sequence>
<dbReference type="PANTHER" id="PTHR24020:SF20">
    <property type="entry name" value="PH DOMAIN-CONTAINING PROTEIN"/>
    <property type="match status" value="1"/>
</dbReference>
<dbReference type="CTD" id="20252414"/>
<feature type="non-terminal residue" evidence="2">
    <location>
        <position position="1"/>
    </location>
</feature>
<protein>
    <recommendedName>
        <fullName evidence="1">VWFA domain-containing protein</fullName>
    </recommendedName>
</protein>
<dbReference type="AlphaFoldDB" id="V4A0X8"/>
<evidence type="ECO:0000313" key="2">
    <source>
        <dbReference type="EMBL" id="ESO86926.1"/>
    </source>
</evidence>
<dbReference type="HOGENOM" id="CLU_172956_0_0_1"/>
<name>V4A0X8_LOTGI</name>
<evidence type="ECO:0000313" key="3">
    <source>
        <dbReference type="Proteomes" id="UP000030746"/>
    </source>
</evidence>
<dbReference type="PANTHER" id="PTHR24020">
    <property type="entry name" value="COLLAGEN ALPHA"/>
    <property type="match status" value="1"/>
</dbReference>
<dbReference type="GeneID" id="20252414"/>
<organism evidence="2 3">
    <name type="scientific">Lottia gigantea</name>
    <name type="common">Giant owl limpet</name>
    <dbReference type="NCBI Taxonomy" id="225164"/>
    <lineage>
        <taxon>Eukaryota</taxon>
        <taxon>Metazoa</taxon>
        <taxon>Spiralia</taxon>
        <taxon>Lophotrochozoa</taxon>
        <taxon>Mollusca</taxon>
        <taxon>Gastropoda</taxon>
        <taxon>Patellogastropoda</taxon>
        <taxon>Lottioidea</taxon>
        <taxon>Lottiidae</taxon>
        <taxon>Lottia</taxon>
    </lineage>
</organism>
<dbReference type="Gene3D" id="3.40.50.410">
    <property type="entry name" value="von Willebrand factor, type A domain"/>
    <property type="match status" value="1"/>
</dbReference>
<dbReference type="Pfam" id="PF00092">
    <property type="entry name" value="VWA"/>
    <property type="match status" value="1"/>
</dbReference>